<organism evidence="3 4">
    <name type="scientific">Eggerthella sinensis</name>
    <dbReference type="NCBI Taxonomy" id="242230"/>
    <lineage>
        <taxon>Bacteria</taxon>
        <taxon>Bacillati</taxon>
        <taxon>Actinomycetota</taxon>
        <taxon>Coriobacteriia</taxon>
        <taxon>Eggerthellales</taxon>
        <taxon>Eggerthellaceae</taxon>
        <taxon>Eggerthella</taxon>
    </lineage>
</organism>
<name>A0ABX9HE30_9ACTN</name>
<sequence length="256" mass="26549">ATPYGRGCAQRFARIAAERGVVVVSGGARGCDAAAHRAALDAGGRTVAFLGGGCDRPYPAEHAQLFQQIVDGGGAVASECAWDEGPKPYRFRLRNRLIAALARATLIVEAGLPSGTFSTADEALAASRDVLVVPGAITAASSRGANRLLYQGATPIVDDETFEDVLFSLFGCLKREAWPGGGGAARPSGLPGGDLANPVVDALRAEPLGMERLYAVAAASCGDAEPRSWLMERLVEAELAGVVARHPDGRWGPVVK</sequence>
<evidence type="ECO:0000313" key="4">
    <source>
        <dbReference type="Proteomes" id="UP000253817"/>
    </source>
</evidence>
<feature type="domain" description="Smf/DprA SLOG" evidence="2">
    <location>
        <begin position="1"/>
        <end position="159"/>
    </location>
</feature>
<keyword evidence="4" id="KW-1185">Reference proteome</keyword>
<protein>
    <submittedName>
        <fullName evidence="3">DNA-protecting protein DprA</fullName>
    </submittedName>
</protein>
<accession>A0ABX9HE30</accession>
<proteinExistence type="inferred from homology"/>
<dbReference type="PANTHER" id="PTHR43022:SF1">
    <property type="entry name" value="PROTEIN SMF"/>
    <property type="match status" value="1"/>
</dbReference>
<evidence type="ECO:0000256" key="1">
    <source>
        <dbReference type="ARBA" id="ARBA00006525"/>
    </source>
</evidence>
<dbReference type="Pfam" id="PF02481">
    <property type="entry name" value="DNA_processg_A"/>
    <property type="match status" value="1"/>
</dbReference>
<gene>
    <name evidence="3" type="ORF">C1876_16995</name>
</gene>
<dbReference type="PANTHER" id="PTHR43022">
    <property type="entry name" value="PROTEIN SMF"/>
    <property type="match status" value="1"/>
</dbReference>
<dbReference type="Proteomes" id="UP000253817">
    <property type="component" value="Unassembled WGS sequence"/>
</dbReference>
<feature type="non-terminal residue" evidence="3">
    <location>
        <position position="1"/>
    </location>
</feature>
<comment type="caution">
    <text evidence="3">The sequence shown here is derived from an EMBL/GenBank/DDBJ whole genome shotgun (WGS) entry which is preliminary data.</text>
</comment>
<dbReference type="InterPro" id="IPR057666">
    <property type="entry name" value="DrpA_SLOG"/>
</dbReference>
<dbReference type="InterPro" id="IPR003488">
    <property type="entry name" value="DprA"/>
</dbReference>
<dbReference type="RefSeq" id="WP_114547905.1">
    <property type="nucleotide sequence ID" value="NZ_PPTT01000051.1"/>
</dbReference>
<comment type="similarity">
    <text evidence="1">Belongs to the DprA/Smf family.</text>
</comment>
<reference evidence="3 4" key="1">
    <citation type="journal article" date="2018" name="Elife">
        <title>Discovery and characterization of a prevalent human gut bacterial enzyme sufficient for the inactivation of a family of plant toxins.</title>
        <authorList>
            <person name="Koppel N."/>
            <person name="Bisanz J.E."/>
            <person name="Pandelia M.E."/>
            <person name="Turnbaugh P.J."/>
            <person name="Balskus E.P."/>
        </authorList>
    </citation>
    <scope>NUCLEOTIDE SEQUENCE [LARGE SCALE GENOMIC DNA]</scope>
    <source>
        <strain evidence="3 4">DSM 16107</strain>
    </source>
</reference>
<dbReference type="EMBL" id="PPTT01000051">
    <property type="protein sequence ID" value="RDB62923.1"/>
    <property type="molecule type" value="Genomic_DNA"/>
</dbReference>
<dbReference type="SUPFAM" id="SSF102405">
    <property type="entry name" value="MCP/YpsA-like"/>
    <property type="match status" value="1"/>
</dbReference>
<evidence type="ECO:0000259" key="2">
    <source>
        <dbReference type="Pfam" id="PF02481"/>
    </source>
</evidence>
<evidence type="ECO:0000313" key="3">
    <source>
        <dbReference type="EMBL" id="RDB62923.1"/>
    </source>
</evidence>
<dbReference type="Gene3D" id="3.40.50.450">
    <property type="match status" value="1"/>
</dbReference>